<name>A0ABX0KZC0_9NEIS</name>
<keyword evidence="4" id="KW-1185">Reference proteome</keyword>
<dbReference type="InterPro" id="IPR000673">
    <property type="entry name" value="Sig_transdc_resp-reg_Me-estase"/>
</dbReference>
<sequence length="143" mass="14781">MRLGQDQPERRIEHLHGGAAEKPAAAATGARGGVAALCRDDGGRRLRLAAGVWAVAAAGAGHGARYCAGRQHLLLHRRQKQFVAEVKGGPPVDVLFRSVAVSAGARTLAQDEASCVVFGMPQAAIARGGLDKVICLQAASRLG</sequence>
<gene>
    <name evidence="3" type="ORF">HA052_06920</name>
</gene>
<proteinExistence type="predicted"/>
<dbReference type="Pfam" id="PF01339">
    <property type="entry name" value="CheB_methylest"/>
    <property type="match status" value="1"/>
</dbReference>
<comment type="caution">
    <text evidence="3">The sequence shown here is derived from an EMBL/GenBank/DDBJ whole genome shotgun (WGS) entry which is preliminary data.</text>
</comment>
<evidence type="ECO:0000313" key="3">
    <source>
        <dbReference type="EMBL" id="NHR04927.1"/>
    </source>
</evidence>
<comment type="caution">
    <text evidence="1">Lacks conserved residue(s) required for the propagation of feature annotation.</text>
</comment>
<accession>A0ABX0KZC0</accession>
<feature type="domain" description="CheB-type methylesterase" evidence="2">
    <location>
        <begin position="102"/>
        <end position="137"/>
    </location>
</feature>
<dbReference type="SUPFAM" id="SSF52738">
    <property type="entry name" value="Methylesterase CheB, C-terminal domain"/>
    <property type="match status" value="1"/>
</dbReference>
<protein>
    <recommendedName>
        <fullName evidence="2">CheB-type methylesterase domain-containing protein</fullName>
    </recommendedName>
</protein>
<evidence type="ECO:0000313" key="4">
    <source>
        <dbReference type="Proteomes" id="UP001515641"/>
    </source>
</evidence>
<dbReference type="Proteomes" id="UP001515641">
    <property type="component" value="Unassembled WGS sequence"/>
</dbReference>
<dbReference type="InterPro" id="IPR035909">
    <property type="entry name" value="CheB_C"/>
</dbReference>
<dbReference type="PROSITE" id="PS50122">
    <property type="entry name" value="CHEB"/>
    <property type="match status" value="1"/>
</dbReference>
<dbReference type="Gene3D" id="3.40.50.180">
    <property type="entry name" value="Methylesterase CheB, C-terminal domain"/>
    <property type="match status" value="1"/>
</dbReference>
<evidence type="ECO:0000256" key="1">
    <source>
        <dbReference type="PROSITE-ProRule" id="PRU00050"/>
    </source>
</evidence>
<dbReference type="EMBL" id="JAAOMA010000007">
    <property type="protein sequence ID" value="NHR04927.1"/>
    <property type="molecule type" value="Genomic_DNA"/>
</dbReference>
<organism evidence="3 4">
    <name type="scientific">Chromobacterium fluminis</name>
    <dbReference type="NCBI Taxonomy" id="3044269"/>
    <lineage>
        <taxon>Bacteria</taxon>
        <taxon>Pseudomonadati</taxon>
        <taxon>Pseudomonadota</taxon>
        <taxon>Betaproteobacteria</taxon>
        <taxon>Neisseriales</taxon>
        <taxon>Chromobacteriaceae</taxon>
        <taxon>Chromobacterium</taxon>
    </lineage>
</organism>
<reference evidence="3 4" key="1">
    <citation type="submission" date="2020-03" db="EMBL/GenBank/DDBJ databases">
        <title>Draft genome sequence of environmentally isolated cultures.</title>
        <authorList>
            <person name="Wilson H.S."/>
            <person name="De Leon M.E."/>
        </authorList>
    </citation>
    <scope>NUCLEOTIDE SEQUENCE [LARGE SCALE GENOMIC DNA]</scope>
    <source>
        <strain evidence="3 4">HSC-31F16</strain>
    </source>
</reference>
<evidence type="ECO:0000259" key="2">
    <source>
        <dbReference type="PROSITE" id="PS50122"/>
    </source>
</evidence>